<dbReference type="Gene3D" id="1.10.10.10">
    <property type="entry name" value="Winged helix-like DNA-binding domain superfamily/Winged helix DNA-binding domain"/>
    <property type="match status" value="1"/>
</dbReference>
<accession>A0ABX4MED3</accession>
<dbReference type="Pfam" id="PF13601">
    <property type="entry name" value="HTH_34"/>
    <property type="match status" value="1"/>
</dbReference>
<dbReference type="InterPro" id="IPR027395">
    <property type="entry name" value="WH_DNA-bd_dom"/>
</dbReference>
<gene>
    <name evidence="3" type="ORF">BW737_002180</name>
</gene>
<dbReference type="EMBL" id="MTPX02000015">
    <property type="protein sequence ID" value="PHP53508.1"/>
    <property type="molecule type" value="Genomic_DNA"/>
</dbReference>
<comment type="caution">
    <text evidence="3">The sequence shown here is derived from an EMBL/GenBank/DDBJ whole genome shotgun (WGS) entry which is preliminary data.</text>
</comment>
<dbReference type="Proteomes" id="UP000194577">
    <property type="component" value="Unassembled WGS sequence"/>
</dbReference>
<sequence>MTGPATDPTAPASGDTPQHPRHQLVDALMHPVRFSLVAALANVEQVDFPTLRDTLQVSDSVLSRQASQLEELGIIAIRKGYVGKRPRTWMSLTQEGRSRWQAHLAALQAIAGT</sequence>
<name>A0ABX4MED3_9ACTO</name>
<dbReference type="SUPFAM" id="SSF46785">
    <property type="entry name" value="Winged helix' DNA-binding domain"/>
    <property type="match status" value="1"/>
</dbReference>
<evidence type="ECO:0000313" key="4">
    <source>
        <dbReference type="Proteomes" id="UP000194577"/>
    </source>
</evidence>
<reference evidence="3 4" key="1">
    <citation type="submission" date="2017-10" db="EMBL/GenBank/DDBJ databases">
        <title>Draft genome sequence of cellulolytic Actinomyces sp CtC72 isolated from cattle rumen fluid.</title>
        <authorList>
            <person name="Joshi A.J."/>
            <person name="Vasudevan G."/>
            <person name="Lanjekar V.B."/>
            <person name="Hivarkar S."/>
            <person name="Engineer A."/>
            <person name="Pore S.D."/>
            <person name="Dhakephalkar P.K."/>
            <person name="Dagar S."/>
        </authorList>
    </citation>
    <scope>NUCLEOTIDE SEQUENCE [LARGE SCALE GENOMIC DNA]</scope>
    <source>
        <strain evidence="4">CtC72</strain>
    </source>
</reference>
<dbReference type="RefSeq" id="WP_086615908.1">
    <property type="nucleotide sequence ID" value="NZ_MTPX02000015.1"/>
</dbReference>
<dbReference type="InterPro" id="IPR036390">
    <property type="entry name" value="WH_DNA-bd_sf"/>
</dbReference>
<protein>
    <submittedName>
        <fullName evidence="3">Transcriptional regulator</fullName>
    </submittedName>
</protein>
<organism evidence="3 4">
    <name type="scientific">Actinomyces ruminis</name>
    <dbReference type="NCBI Taxonomy" id="1937003"/>
    <lineage>
        <taxon>Bacteria</taxon>
        <taxon>Bacillati</taxon>
        <taxon>Actinomycetota</taxon>
        <taxon>Actinomycetes</taxon>
        <taxon>Actinomycetales</taxon>
        <taxon>Actinomycetaceae</taxon>
        <taxon>Actinomyces</taxon>
    </lineage>
</organism>
<evidence type="ECO:0000256" key="1">
    <source>
        <dbReference type="SAM" id="MobiDB-lite"/>
    </source>
</evidence>
<dbReference type="PANTHER" id="PTHR37318">
    <property type="entry name" value="BSL7504 PROTEIN"/>
    <property type="match status" value="1"/>
</dbReference>
<dbReference type="InterPro" id="IPR036388">
    <property type="entry name" value="WH-like_DNA-bd_sf"/>
</dbReference>
<evidence type="ECO:0000313" key="3">
    <source>
        <dbReference type="EMBL" id="PHP53508.1"/>
    </source>
</evidence>
<evidence type="ECO:0000259" key="2">
    <source>
        <dbReference type="Pfam" id="PF13601"/>
    </source>
</evidence>
<keyword evidence="4" id="KW-1185">Reference proteome</keyword>
<feature type="region of interest" description="Disordered" evidence="1">
    <location>
        <begin position="1"/>
        <end position="22"/>
    </location>
</feature>
<proteinExistence type="predicted"/>
<dbReference type="PANTHER" id="PTHR37318:SF1">
    <property type="entry name" value="BSL7504 PROTEIN"/>
    <property type="match status" value="1"/>
</dbReference>
<feature type="domain" description="Winged helix DNA-binding" evidence="2">
    <location>
        <begin position="32"/>
        <end position="110"/>
    </location>
</feature>